<evidence type="ECO:0000313" key="7">
    <source>
        <dbReference type="EMBL" id="MFC7274705.1"/>
    </source>
</evidence>
<reference evidence="8" key="1">
    <citation type="journal article" date="2019" name="Int. J. Syst. Evol. Microbiol.">
        <title>The Global Catalogue of Microorganisms (GCM) 10K type strain sequencing project: providing services to taxonomists for standard genome sequencing and annotation.</title>
        <authorList>
            <consortium name="The Broad Institute Genomics Platform"/>
            <consortium name="The Broad Institute Genome Sequencing Center for Infectious Disease"/>
            <person name="Wu L."/>
            <person name="Ma J."/>
        </authorList>
    </citation>
    <scope>NUCLEOTIDE SEQUENCE [LARGE SCALE GENOMIC DNA]</scope>
    <source>
        <strain evidence="8">XZYJT-10</strain>
    </source>
</reference>
<evidence type="ECO:0000256" key="2">
    <source>
        <dbReference type="ARBA" id="ARBA00022099"/>
    </source>
</evidence>
<dbReference type="Proteomes" id="UP001596548">
    <property type="component" value="Unassembled WGS sequence"/>
</dbReference>
<dbReference type="Pfam" id="PF00156">
    <property type="entry name" value="Pribosyltran"/>
    <property type="match status" value="1"/>
</dbReference>
<accession>A0ABW2HNL9</accession>
<dbReference type="EMBL" id="JBHTBJ010000006">
    <property type="protein sequence ID" value="MFC7274705.1"/>
    <property type="molecule type" value="Genomic_DNA"/>
</dbReference>
<keyword evidence="7" id="KW-0328">Glycosyltransferase</keyword>
<keyword evidence="8" id="KW-1185">Reference proteome</keyword>
<feature type="region of interest" description="Disordered" evidence="5">
    <location>
        <begin position="182"/>
        <end position="205"/>
    </location>
</feature>
<dbReference type="PANTHER" id="PTHR43340">
    <property type="entry name" value="HYPOXANTHINE-GUANINE PHOSPHORIBOSYLTRANSFERASE"/>
    <property type="match status" value="1"/>
</dbReference>
<feature type="domain" description="Phosphoribosyltransferase" evidence="6">
    <location>
        <begin position="15"/>
        <end position="162"/>
    </location>
</feature>
<comment type="caution">
    <text evidence="7">The sequence shown here is derived from an EMBL/GenBank/DDBJ whole genome shotgun (WGS) entry which is preliminary data.</text>
</comment>
<dbReference type="InterPro" id="IPR029057">
    <property type="entry name" value="PRTase-like"/>
</dbReference>
<evidence type="ECO:0000256" key="3">
    <source>
        <dbReference type="ARBA" id="ARBA00048811"/>
    </source>
</evidence>
<gene>
    <name evidence="7" type="ORF">ACFQS1_11985</name>
</gene>
<dbReference type="InterPro" id="IPR000836">
    <property type="entry name" value="PRTase_dom"/>
</dbReference>
<dbReference type="RefSeq" id="WP_378966944.1">
    <property type="nucleotide sequence ID" value="NZ_JBHTBJ010000006.1"/>
</dbReference>
<sequence length="205" mass="21425">MDASHVADDLEAVILTEEQILARVATLAEDLHRALAGHVPVLVGVLGGAATFTVDLARAYPAQAEIGWMAIKSYSTRNRASGSVRLLKDLDVDITARHVVIVDGVIDTGLTMSWLISNLAQRNPASISVCALLRKPETARFADTPTHIGFDVGPGLIVGYGLDHQGRYRNLRCAAILRQASGTGTAPSPTAAATAPAVGDGPPAT</sequence>
<comment type="pathway">
    <text evidence="1">Purine metabolism; GMP biosynthesis via salvage pathway; GMP from guanine: step 1/1.</text>
</comment>
<dbReference type="PANTHER" id="PTHR43340:SF1">
    <property type="entry name" value="HYPOXANTHINE PHOSPHORIBOSYLTRANSFERASE"/>
    <property type="match status" value="1"/>
</dbReference>
<dbReference type="CDD" id="cd06223">
    <property type="entry name" value="PRTases_typeI"/>
    <property type="match status" value="1"/>
</dbReference>
<evidence type="ECO:0000313" key="8">
    <source>
        <dbReference type="Proteomes" id="UP001596548"/>
    </source>
</evidence>
<evidence type="ECO:0000259" key="6">
    <source>
        <dbReference type="Pfam" id="PF00156"/>
    </source>
</evidence>
<dbReference type="GO" id="GO:0016757">
    <property type="term" value="F:glycosyltransferase activity"/>
    <property type="evidence" value="ECO:0007669"/>
    <property type="project" value="UniProtKB-KW"/>
</dbReference>
<name>A0ABW2HNL9_9ACTN</name>
<comment type="catalytic activity">
    <reaction evidence="4">
        <text>IMP + diphosphate = hypoxanthine + 5-phospho-alpha-D-ribose 1-diphosphate</text>
        <dbReference type="Rhea" id="RHEA:17973"/>
        <dbReference type="ChEBI" id="CHEBI:17368"/>
        <dbReference type="ChEBI" id="CHEBI:33019"/>
        <dbReference type="ChEBI" id="CHEBI:58017"/>
        <dbReference type="ChEBI" id="CHEBI:58053"/>
        <dbReference type="EC" id="2.4.2.8"/>
    </reaction>
    <physiologicalReaction direction="right-to-left" evidence="4">
        <dbReference type="Rhea" id="RHEA:17975"/>
    </physiologicalReaction>
</comment>
<dbReference type="SUPFAM" id="SSF53271">
    <property type="entry name" value="PRTase-like"/>
    <property type="match status" value="1"/>
</dbReference>
<proteinExistence type="predicted"/>
<protein>
    <recommendedName>
        <fullName evidence="2">Hypoxanthine-guanine phosphoribosyltransferase</fullName>
    </recommendedName>
</protein>
<evidence type="ECO:0000256" key="5">
    <source>
        <dbReference type="SAM" id="MobiDB-lite"/>
    </source>
</evidence>
<keyword evidence="7" id="KW-0808">Transferase</keyword>
<evidence type="ECO:0000256" key="4">
    <source>
        <dbReference type="ARBA" id="ARBA00049402"/>
    </source>
</evidence>
<evidence type="ECO:0000256" key="1">
    <source>
        <dbReference type="ARBA" id="ARBA00004676"/>
    </source>
</evidence>
<organism evidence="7 8">
    <name type="scientific">Paractinoplanes rhizophilus</name>
    <dbReference type="NCBI Taxonomy" id="1416877"/>
    <lineage>
        <taxon>Bacteria</taxon>
        <taxon>Bacillati</taxon>
        <taxon>Actinomycetota</taxon>
        <taxon>Actinomycetes</taxon>
        <taxon>Micromonosporales</taxon>
        <taxon>Micromonosporaceae</taxon>
        <taxon>Paractinoplanes</taxon>
    </lineage>
</organism>
<dbReference type="Gene3D" id="3.40.50.2020">
    <property type="match status" value="1"/>
</dbReference>
<dbReference type="InterPro" id="IPR050408">
    <property type="entry name" value="HGPRT"/>
</dbReference>
<comment type="catalytic activity">
    <reaction evidence="3">
        <text>GMP + diphosphate = guanine + 5-phospho-alpha-D-ribose 1-diphosphate</text>
        <dbReference type="Rhea" id="RHEA:25424"/>
        <dbReference type="ChEBI" id="CHEBI:16235"/>
        <dbReference type="ChEBI" id="CHEBI:33019"/>
        <dbReference type="ChEBI" id="CHEBI:58017"/>
        <dbReference type="ChEBI" id="CHEBI:58115"/>
        <dbReference type="EC" id="2.4.2.8"/>
    </reaction>
    <physiologicalReaction direction="right-to-left" evidence="3">
        <dbReference type="Rhea" id="RHEA:25426"/>
    </physiologicalReaction>
</comment>